<proteinExistence type="predicted"/>
<dbReference type="EMBL" id="HACG01009492">
    <property type="protein sequence ID" value="CEK56357.1"/>
    <property type="molecule type" value="Transcribed_RNA"/>
</dbReference>
<evidence type="ECO:0000256" key="1">
    <source>
        <dbReference type="SAM" id="MobiDB-lite"/>
    </source>
</evidence>
<feature type="compositionally biased region" description="Polar residues" evidence="1">
    <location>
        <begin position="37"/>
        <end position="59"/>
    </location>
</feature>
<feature type="non-terminal residue" evidence="2">
    <location>
        <position position="1"/>
    </location>
</feature>
<protein>
    <submittedName>
        <fullName evidence="2">Uncharacterized protein</fullName>
    </submittedName>
</protein>
<dbReference type="AlphaFoldDB" id="A0A0B6YJI4"/>
<name>A0A0B6YJI4_9EUPU</name>
<organism evidence="2">
    <name type="scientific">Arion vulgaris</name>
    <dbReference type="NCBI Taxonomy" id="1028688"/>
    <lineage>
        <taxon>Eukaryota</taxon>
        <taxon>Metazoa</taxon>
        <taxon>Spiralia</taxon>
        <taxon>Lophotrochozoa</taxon>
        <taxon>Mollusca</taxon>
        <taxon>Gastropoda</taxon>
        <taxon>Heterobranchia</taxon>
        <taxon>Euthyneura</taxon>
        <taxon>Panpulmonata</taxon>
        <taxon>Eupulmonata</taxon>
        <taxon>Stylommatophora</taxon>
        <taxon>Helicina</taxon>
        <taxon>Arionoidea</taxon>
        <taxon>Arionidae</taxon>
        <taxon>Arion</taxon>
    </lineage>
</organism>
<sequence>KHVTNYYPRIGSTFANINKTTNKLAIGDKTKLDDVNDSNSDSGLSSMHSDETPNLETLV</sequence>
<feature type="region of interest" description="Disordered" evidence="1">
    <location>
        <begin position="31"/>
        <end position="59"/>
    </location>
</feature>
<accession>A0A0B6YJI4</accession>
<evidence type="ECO:0000313" key="2">
    <source>
        <dbReference type="EMBL" id="CEK56357.1"/>
    </source>
</evidence>
<reference evidence="2" key="1">
    <citation type="submission" date="2014-12" db="EMBL/GenBank/DDBJ databases">
        <title>Insight into the proteome of Arion vulgaris.</title>
        <authorList>
            <person name="Aradska J."/>
            <person name="Bulat T."/>
            <person name="Smidak R."/>
            <person name="Sarate P."/>
            <person name="Gangsoo J."/>
            <person name="Sialana F."/>
            <person name="Bilban M."/>
            <person name="Lubec G."/>
        </authorList>
    </citation>
    <scope>NUCLEOTIDE SEQUENCE</scope>
    <source>
        <tissue evidence="2">Skin</tissue>
    </source>
</reference>
<gene>
    <name evidence="2" type="primary">ORF27451</name>
</gene>